<dbReference type="PANTHER" id="PTHR41913">
    <property type="entry name" value="DUF1684 DOMAIN-CONTAINING PROTEIN"/>
    <property type="match status" value="1"/>
</dbReference>
<dbReference type="EMBL" id="QGGG01000001">
    <property type="protein sequence ID" value="PWJ86421.1"/>
    <property type="molecule type" value="Genomic_DNA"/>
</dbReference>
<dbReference type="PANTHER" id="PTHR41913:SF1">
    <property type="entry name" value="DUF1684 DOMAIN-CONTAINING PROTEIN"/>
    <property type="match status" value="1"/>
</dbReference>
<protein>
    <recommendedName>
        <fullName evidence="3">DUF1684 domain-containing protein</fullName>
    </recommendedName>
</protein>
<dbReference type="AlphaFoldDB" id="A0A316C9H3"/>
<dbReference type="RefSeq" id="WP_109611400.1">
    <property type="nucleotide sequence ID" value="NZ_QGGG01000001.1"/>
</dbReference>
<proteinExistence type="predicted"/>
<dbReference type="STRING" id="1192868.GCA_000304395_02896"/>
<dbReference type="InterPro" id="IPR012467">
    <property type="entry name" value="DUF1684"/>
</dbReference>
<dbReference type="Proteomes" id="UP000245396">
    <property type="component" value="Unassembled WGS sequence"/>
</dbReference>
<gene>
    <name evidence="1" type="ORF">C7441_101301</name>
</gene>
<keyword evidence="2" id="KW-1185">Reference proteome</keyword>
<sequence>MTIDPDYISSIESWRAKRLANLKAEDGWLNIIGRWWLEDGSVTLGSAEDNDVVLSAGPAHVGTLTQSEDGGVTFMPADGSDPIALKLDKKNPPRFRVGQLLLEVTTLNGENALRIRDTQSPEPARFAGIRNFPIDPGWRIVADWMPLEEPVTMTVDTVIGIPTEVTITHKAIFTRDGVSYDLLPTHGTPQMPQFVLRDLTSRDETYPASRFLYGEDITDKTIVLDFNKAINPPCAFTDHAVCPLPPAENIMPIRVEAGELKMHG</sequence>
<dbReference type="Pfam" id="PF07920">
    <property type="entry name" value="DUF1684"/>
    <property type="match status" value="1"/>
</dbReference>
<organism evidence="1 2">
    <name type="scientific">Pseudaminobacter salicylatoxidans</name>
    <dbReference type="NCBI Taxonomy" id="93369"/>
    <lineage>
        <taxon>Bacteria</taxon>
        <taxon>Pseudomonadati</taxon>
        <taxon>Pseudomonadota</taxon>
        <taxon>Alphaproteobacteria</taxon>
        <taxon>Hyphomicrobiales</taxon>
        <taxon>Phyllobacteriaceae</taxon>
        <taxon>Pseudaminobacter</taxon>
    </lineage>
</organism>
<accession>A0A316C9H3</accession>
<evidence type="ECO:0000313" key="1">
    <source>
        <dbReference type="EMBL" id="PWJ86421.1"/>
    </source>
</evidence>
<name>A0A316C9H3_PSESE</name>
<dbReference type="OrthoDB" id="5493262at2"/>
<reference evidence="1 2" key="1">
    <citation type="submission" date="2018-05" db="EMBL/GenBank/DDBJ databases">
        <title>Genomic Encyclopedia of Type Strains, Phase IV (KMG-IV): sequencing the most valuable type-strain genomes for metagenomic binning, comparative biology and taxonomic classification.</title>
        <authorList>
            <person name="Goeker M."/>
        </authorList>
    </citation>
    <scope>NUCLEOTIDE SEQUENCE [LARGE SCALE GENOMIC DNA]</scope>
    <source>
        <strain evidence="1 2">DSM 6986</strain>
    </source>
</reference>
<comment type="caution">
    <text evidence="1">The sequence shown here is derived from an EMBL/GenBank/DDBJ whole genome shotgun (WGS) entry which is preliminary data.</text>
</comment>
<evidence type="ECO:0008006" key="3">
    <source>
        <dbReference type="Google" id="ProtNLM"/>
    </source>
</evidence>
<evidence type="ECO:0000313" key="2">
    <source>
        <dbReference type="Proteomes" id="UP000245396"/>
    </source>
</evidence>